<evidence type="ECO:0000313" key="2">
    <source>
        <dbReference type="EMBL" id="KPJ05744.1"/>
    </source>
</evidence>
<reference evidence="2 3" key="1">
    <citation type="journal article" date="2015" name="Nat. Commun.">
        <title>Outbred genome sequencing and CRISPR/Cas9 gene editing in butterflies.</title>
        <authorList>
            <person name="Li X."/>
            <person name="Fan D."/>
            <person name="Zhang W."/>
            <person name="Liu G."/>
            <person name="Zhang L."/>
            <person name="Zhao L."/>
            <person name="Fang X."/>
            <person name="Chen L."/>
            <person name="Dong Y."/>
            <person name="Chen Y."/>
            <person name="Ding Y."/>
            <person name="Zhao R."/>
            <person name="Feng M."/>
            <person name="Zhu Y."/>
            <person name="Feng Y."/>
            <person name="Jiang X."/>
            <person name="Zhu D."/>
            <person name="Xiang H."/>
            <person name="Feng X."/>
            <person name="Li S."/>
            <person name="Wang J."/>
            <person name="Zhang G."/>
            <person name="Kronforst M.R."/>
            <person name="Wang W."/>
        </authorList>
    </citation>
    <scope>NUCLEOTIDE SEQUENCE [LARGE SCALE GENOMIC DNA]</scope>
    <source>
        <strain evidence="2">Ya'a_city_454_Px</strain>
        <tissue evidence="2">Whole body</tissue>
    </source>
</reference>
<dbReference type="EMBL" id="KQ458575">
    <property type="protein sequence ID" value="KPJ05744.1"/>
    <property type="molecule type" value="Genomic_DNA"/>
</dbReference>
<keyword evidence="1" id="KW-0732">Signal</keyword>
<dbReference type="AlphaFoldDB" id="A0A194QK41"/>
<protein>
    <submittedName>
        <fullName evidence="2">Uncharacterized protein</fullName>
    </submittedName>
</protein>
<name>A0A194QK41_PAPXU</name>
<evidence type="ECO:0000313" key="3">
    <source>
        <dbReference type="Proteomes" id="UP000053268"/>
    </source>
</evidence>
<gene>
    <name evidence="2" type="ORF">RR46_02266</name>
</gene>
<evidence type="ECO:0000256" key="1">
    <source>
        <dbReference type="SAM" id="SignalP"/>
    </source>
</evidence>
<accession>A0A194QK41</accession>
<feature type="signal peptide" evidence="1">
    <location>
        <begin position="1"/>
        <end position="18"/>
    </location>
</feature>
<feature type="chain" id="PRO_5008264420" evidence="1">
    <location>
        <begin position="19"/>
        <end position="110"/>
    </location>
</feature>
<dbReference type="Proteomes" id="UP000053268">
    <property type="component" value="Unassembled WGS sequence"/>
</dbReference>
<proteinExistence type="predicted"/>
<sequence>MASQIILLIMATLVIINAAPTTEPTEETTTDVAVPLVEYIEVIEFLPDVVDLITATEQKEPTTEETAHKVAKRSLPFNPGNGLLSDFEGGKNEESDLVGRIRVLPSWVGK</sequence>
<organism evidence="2 3">
    <name type="scientific">Papilio xuthus</name>
    <name type="common">Asian swallowtail butterfly</name>
    <dbReference type="NCBI Taxonomy" id="66420"/>
    <lineage>
        <taxon>Eukaryota</taxon>
        <taxon>Metazoa</taxon>
        <taxon>Ecdysozoa</taxon>
        <taxon>Arthropoda</taxon>
        <taxon>Hexapoda</taxon>
        <taxon>Insecta</taxon>
        <taxon>Pterygota</taxon>
        <taxon>Neoptera</taxon>
        <taxon>Endopterygota</taxon>
        <taxon>Lepidoptera</taxon>
        <taxon>Glossata</taxon>
        <taxon>Ditrysia</taxon>
        <taxon>Papilionoidea</taxon>
        <taxon>Papilionidae</taxon>
        <taxon>Papilioninae</taxon>
        <taxon>Papilio</taxon>
    </lineage>
</organism>
<keyword evidence="3" id="KW-1185">Reference proteome</keyword>